<organism evidence="2">
    <name type="scientific">marine sediment metagenome</name>
    <dbReference type="NCBI Taxonomy" id="412755"/>
    <lineage>
        <taxon>unclassified sequences</taxon>
        <taxon>metagenomes</taxon>
        <taxon>ecological metagenomes</taxon>
    </lineage>
</organism>
<proteinExistence type="predicted"/>
<name>A0A0F9IYD9_9ZZZZ</name>
<sequence length="572" mass="65999">MSLTGENFNMSDDFLQSMESFLSTVQQELGNKIRNLNSRLDKLTETNQDLIRAQLELNLFSQKSGYASNFDMGNNKYTKQEAKLADKVLELTNNLFGHFTVRLTFARMVDYYSGSSGIEIKIKERPSNSFDLLKQLRKVGLIPSATIYNAPLSGFSYGNTIKHLFGYFFLSSPLRLDLDSSEQTNYYDIEFPYGPLVFIDPSIVQQTIKTESTSYGTSADRRLSQTLAEMFQDHYYKYLKLDRFSNFVDSQTNLFDFLKENVIRKANFLLMTGAIVTYGQITSIISRALTKLRQGIFHAKAAGAQSIRADIDNFLKKSHDARLKITLLDNFYIYITQKELLSVEFSSWGGTRELYTEKEYYKTILSPYRKQQIKNIVNTLEKIIKSDVLGNGKVRLIPIFNEEGVGYQYKEYVAQNRAYVPRRPLDIDLSNPDNTLYQLEHVAYMMNTYDCAFIMTEADEALSDQNAMVVDKMILAFNRDGLLRREDIFSLPAVENVLTYNAFQIIVNGYSFGTLPYDLFETLYQDAWAYEFVFSHSTPKSWFKNEYMRWIYLDNAALQALSLPPYVILTKN</sequence>
<evidence type="ECO:0000256" key="1">
    <source>
        <dbReference type="SAM" id="Coils"/>
    </source>
</evidence>
<accession>A0A0F9IYD9</accession>
<gene>
    <name evidence="2" type="ORF">LCGC14_1821950</name>
</gene>
<feature type="coiled-coil region" evidence="1">
    <location>
        <begin position="26"/>
        <end position="53"/>
    </location>
</feature>
<dbReference type="AlphaFoldDB" id="A0A0F9IYD9"/>
<evidence type="ECO:0000313" key="2">
    <source>
        <dbReference type="EMBL" id="KKL98685.1"/>
    </source>
</evidence>
<keyword evidence="1" id="KW-0175">Coiled coil</keyword>
<dbReference type="EMBL" id="LAZR01017855">
    <property type="protein sequence ID" value="KKL98685.1"/>
    <property type="molecule type" value="Genomic_DNA"/>
</dbReference>
<comment type="caution">
    <text evidence="2">The sequence shown here is derived from an EMBL/GenBank/DDBJ whole genome shotgun (WGS) entry which is preliminary data.</text>
</comment>
<reference evidence="2" key="1">
    <citation type="journal article" date="2015" name="Nature">
        <title>Complex archaea that bridge the gap between prokaryotes and eukaryotes.</title>
        <authorList>
            <person name="Spang A."/>
            <person name="Saw J.H."/>
            <person name="Jorgensen S.L."/>
            <person name="Zaremba-Niedzwiedzka K."/>
            <person name="Martijn J."/>
            <person name="Lind A.E."/>
            <person name="van Eijk R."/>
            <person name="Schleper C."/>
            <person name="Guy L."/>
            <person name="Ettema T.J."/>
        </authorList>
    </citation>
    <scope>NUCLEOTIDE SEQUENCE</scope>
</reference>
<protein>
    <submittedName>
        <fullName evidence="2">Uncharacterized protein</fullName>
    </submittedName>
</protein>